<dbReference type="GO" id="GO:0043743">
    <property type="term" value="F:LPPG:FO 2-phospho-L-lactate transferase activity"/>
    <property type="evidence" value="ECO:0007669"/>
    <property type="project" value="UniProtKB-EC"/>
</dbReference>
<dbReference type="InterPro" id="IPR010115">
    <property type="entry name" value="FbiA/CofD"/>
</dbReference>
<dbReference type="InterPro" id="IPR002882">
    <property type="entry name" value="CofD"/>
</dbReference>
<name>A0A6J4P8G8_9ACTN</name>
<sequence length="312" mass="32417">MKVCALAGGVGGAKLSAGLQDALAPGDLSVVVNTADDFDPWGLRVCPDLDTVMYTLGGVANPETGWGLVDESFAFLDALSGFGEDTWFRLGDRDLATHVLRTQRLREGRTLTAITAELSGALGVPGGILPMCDEKVSTVLETPAGLLEFQEYFVRRRQRDEVLGVDLGGIESARPTGAVLEAVSGADVVVFCPSNPVVSLGPILSVPGMREALAAAKAPKVAVSPIVGGRALKGPADRMLHSLGHEVSSAGVAALYEGVLDGMVIDTVDEGQRGDIEGLGIEIFSTGAVMHGPPDRERLAREVLEFGAGLGT</sequence>
<dbReference type="PANTHER" id="PTHR43007:SF1">
    <property type="entry name" value="2-PHOSPHO-L-LACTATE TRANSFERASE"/>
    <property type="match status" value="1"/>
</dbReference>
<dbReference type="PANTHER" id="PTHR43007">
    <property type="entry name" value="2-PHOSPHO-L-LACTATE TRANSFERASE"/>
    <property type="match status" value="1"/>
</dbReference>
<dbReference type="EC" id="2.7.8.28" evidence="3"/>
<dbReference type="InterPro" id="IPR038136">
    <property type="entry name" value="CofD-like_dom_sf"/>
</dbReference>
<keyword evidence="1 3" id="KW-0808">Transferase</keyword>
<keyword evidence="2" id="KW-0460">Magnesium</keyword>
<dbReference type="AlphaFoldDB" id="A0A6J4P8G8"/>
<reference evidence="3" key="1">
    <citation type="submission" date="2020-02" db="EMBL/GenBank/DDBJ databases">
        <authorList>
            <person name="Meier V. D."/>
        </authorList>
    </citation>
    <scope>NUCLEOTIDE SEQUENCE</scope>
    <source>
        <strain evidence="3">AVDCRST_MAG22</strain>
    </source>
</reference>
<dbReference type="Pfam" id="PF01933">
    <property type="entry name" value="CofD"/>
    <property type="match status" value="1"/>
</dbReference>
<gene>
    <name evidence="3" type="ORF">AVDCRST_MAG22-1757</name>
</gene>
<organism evidence="3">
    <name type="scientific">uncultured Rubrobacteraceae bacterium</name>
    <dbReference type="NCBI Taxonomy" id="349277"/>
    <lineage>
        <taxon>Bacteria</taxon>
        <taxon>Bacillati</taxon>
        <taxon>Actinomycetota</taxon>
        <taxon>Rubrobacteria</taxon>
        <taxon>Rubrobacterales</taxon>
        <taxon>Rubrobacteraceae</taxon>
        <taxon>environmental samples</taxon>
    </lineage>
</organism>
<dbReference type="EMBL" id="CADCUV010000072">
    <property type="protein sequence ID" value="CAA9409199.1"/>
    <property type="molecule type" value="Genomic_DNA"/>
</dbReference>
<dbReference type="Gene3D" id="1.10.8.240">
    <property type="entry name" value="CofD-like domain"/>
    <property type="match status" value="1"/>
</dbReference>
<proteinExistence type="inferred from homology"/>
<dbReference type="Gene3D" id="3.40.50.10680">
    <property type="entry name" value="CofD-like domains"/>
    <property type="match status" value="1"/>
</dbReference>
<dbReference type="CDD" id="cd07186">
    <property type="entry name" value="CofD_like"/>
    <property type="match status" value="1"/>
</dbReference>
<evidence type="ECO:0000256" key="1">
    <source>
        <dbReference type="ARBA" id="ARBA00022679"/>
    </source>
</evidence>
<dbReference type="GO" id="GO:0000287">
    <property type="term" value="F:magnesium ion binding"/>
    <property type="evidence" value="ECO:0007669"/>
    <property type="project" value="InterPro"/>
</dbReference>
<accession>A0A6J4P8G8</accession>
<evidence type="ECO:0000313" key="3">
    <source>
        <dbReference type="EMBL" id="CAA9409199.1"/>
    </source>
</evidence>
<dbReference type="HAMAP" id="MF_01257">
    <property type="entry name" value="CofD"/>
    <property type="match status" value="1"/>
</dbReference>
<dbReference type="SUPFAM" id="SSF142338">
    <property type="entry name" value="CofD-like"/>
    <property type="match status" value="1"/>
</dbReference>
<dbReference type="NCBIfam" id="TIGR01819">
    <property type="entry name" value="F420_cofD"/>
    <property type="match status" value="1"/>
</dbReference>
<protein>
    <submittedName>
        <fullName evidence="3">Lactyl (2) diphospho-(5')guanosine:7,8-didemethyl-8-hydroxy-5-deazarib oflavin 2-phospho-L-lactate transferase</fullName>
        <ecNumber evidence="3">2.7.8.28</ecNumber>
    </submittedName>
</protein>
<evidence type="ECO:0000256" key="2">
    <source>
        <dbReference type="ARBA" id="ARBA00022842"/>
    </source>
</evidence>